<evidence type="ECO:0000256" key="3">
    <source>
        <dbReference type="ARBA" id="ARBA00022729"/>
    </source>
</evidence>
<name>H5UPP9_9MICO</name>
<dbReference type="Gene3D" id="3.40.50.2300">
    <property type="match status" value="2"/>
</dbReference>
<dbReference type="Pfam" id="PF13458">
    <property type="entry name" value="Peripla_BP_6"/>
    <property type="match status" value="1"/>
</dbReference>
<dbReference type="eggNOG" id="COG0683">
    <property type="taxonomic scope" value="Bacteria"/>
</dbReference>
<dbReference type="PRINTS" id="PR00337">
    <property type="entry name" value="LEUILEVALBP"/>
</dbReference>
<dbReference type="SUPFAM" id="SSF53822">
    <property type="entry name" value="Periplasmic binding protein-like I"/>
    <property type="match status" value="1"/>
</dbReference>
<sequence length="402" mass="40928">MLRAGALLLGTSLVAACSADPTTSTTAQQAAGGGRTAKIYVISPQSGPDAALGLGMRNSAQLAVEQAKARGDIPGWTLEVVPLDDAGDPTKAAEAAKKAAADEATVAVVGSIFSGLTKAMQQPLSDAGILLVSPSATNPTLSRGEDYAKKPKRQYDSFFRVIAPDDAHAPALAQHLRSQNTGRVAVVHDGDSYGSGLASAFTEAFEKEGGKVVTSAQIDPKAPLVYTKVVDQLVKAKPQAVLFGGVEIQGGALARQIREAGLTVPVVGGDALATELYIPKSGPVSGGDLSTASGAPVDTVEAGKAYLAAYRDHRFRESATSYGPLGYDAASAALAALTTALPSATSPEAARKAAVSAMSSVKIDGTSGPVAFDEFGDVTPRSVTVNVLRAGAWTPAKTYSFG</sequence>
<dbReference type="AlphaFoldDB" id="H5UPP9"/>
<dbReference type="InterPro" id="IPR028082">
    <property type="entry name" value="Peripla_BP_I"/>
</dbReference>
<organism evidence="7 8">
    <name type="scientific">Mobilicoccus pelagius NBRC 104925</name>
    <dbReference type="NCBI Taxonomy" id="1089455"/>
    <lineage>
        <taxon>Bacteria</taxon>
        <taxon>Bacillati</taxon>
        <taxon>Actinomycetota</taxon>
        <taxon>Actinomycetes</taxon>
        <taxon>Micrococcales</taxon>
        <taxon>Dermatophilaceae</taxon>
        <taxon>Mobilicoccus</taxon>
    </lineage>
</organism>
<dbReference type="GO" id="GO:0006865">
    <property type="term" value="P:amino acid transport"/>
    <property type="evidence" value="ECO:0007669"/>
    <property type="project" value="UniProtKB-KW"/>
</dbReference>
<evidence type="ECO:0000259" key="6">
    <source>
        <dbReference type="Pfam" id="PF13458"/>
    </source>
</evidence>
<evidence type="ECO:0000313" key="8">
    <source>
        <dbReference type="Proteomes" id="UP000004367"/>
    </source>
</evidence>
<evidence type="ECO:0000256" key="1">
    <source>
        <dbReference type="ARBA" id="ARBA00010062"/>
    </source>
</evidence>
<keyword evidence="2" id="KW-0813">Transport</keyword>
<dbReference type="PANTHER" id="PTHR47151">
    <property type="entry name" value="LEU/ILE/VAL-BINDING ABC TRANSPORTER SUBUNIT"/>
    <property type="match status" value="1"/>
</dbReference>
<proteinExistence type="inferred from homology"/>
<evidence type="ECO:0000256" key="5">
    <source>
        <dbReference type="SAM" id="SignalP"/>
    </source>
</evidence>
<comment type="similarity">
    <text evidence="1">Belongs to the leucine-binding protein family.</text>
</comment>
<evidence type="ECO:0000256" key="2">
    <source>
        <dbReference type="ARBA" id="ARBA00022448"/>
    </source>
</evidence>
<feature type="signal peptide" evidence="5">
    <location>
        <begin position="1"/>
        <end position="19"/>
    </location>
</feature>
<feature type="chain" id="PRO_5038674040" evidence="5">
    <location>
        <begin position="20"/>
        <end position="402"/>
    </location>
</feature>
<dbReference type="Proteomes" id="UP000004367">
    <property type="component" value="Unassembled WGS sequence"/>
</dbReference>
<accession>H5UPP9</accession>
<dbReference type="InterPro" id="IPR028081">
    <property type="entry name" value="Leu-bd"/>
</dbReference>
<comment type="caution">
    <text evidence="7">The sequence shown here is derived from an EMBL/GenBank/DDBJ whole genome shotgun (WGS) entry which is preliminary data.</text>
</comment>
<protein>
    <submittedName>
        <fullName evidence="7">Putative ABC transporter substrate-binding protein</fullName>
    </submittedName>
</protein>
<keyword evidence="3 5" id="KW-0732">Signal</keyword>
<evidence type="ECO:0000256" key="4">
    <source>
        <dbReference type="ARBA" id="ARBA00022970"/>
    </source>
</evidence>
<dbReference type="EMBL" id="BAFE01000025">
    <property type="protein sequence ID" value="GAB47707.1"/>
    <property type="molecule type" value="Genomic_DNA"/>
</dbReference>
<keyword evidence="8" id="KW-1185">Reference proteome</keyword>
<dbReference type="STRING" id="1089455.MOPEL_027_00180"/>
<keyword evidence="4" id="KW-0029">Amino-acid transport</keyword>
<evidence type="ECO:0000313" key="7">
    <source>
        <dbReference type="EMBL" id="GAB47707.1"/>
    </source>
</evidence>
<gene>
    <name evidence="7" type="ORF">MOPEL_027_00180</name>
</gene>
<dbReference type="PANTHER" id="PTHR47151:SF2">
    <property type="entry name" value="AMINO ACID BINDING PROTEIN"/>
    <property type="match status" value="1"/>
</dbReference>
<reference evidence="7 8" key="1">
    <citation type="submission" date="2012-02" db="EMBL/GenBank/DDBJ databases">
        <title>Whole genome shotgun sequence of Mobilicoccus pelagius NBRC 104925.</title>
        <authorList>
            <person name="Yoshida Y."/>
            <person name="Hosoyama A."/>
            <person name="Tsuchikane K."/>
            <person name="Katsumata H."/>
            <person name="Yamazaki S."/>
            <person name="Fujita N."/>
        </authorList>
    </citation>
    <scope>NUCLEOTIDE SEQUENCE [LARGE SCALE GENOMIC DNA]</scope>
    <source>
        <strain evidence="7 8">NBRC 104925</strain>
    </source>
</reference>
<dbReference type="PROSITE" id="PS51257">
    <property type="entry name" value="PROKAR_LIPOPROTEIN"/>
    <property type="match status" value="1"/>
</dbReference>
<dbReference type="InterPro" id="IPR000709">
    <property type="entry name" value="Leu_Ile_Val-bd"/>
</dbReference>
<dbReference type="CDD" id="cd06342">
    <property type="entry name" value="PBP1_ABC_LIVBP-like"/>
    <property type="match status" value="1"/>
</dbReference>
<feature type="domain" description="Leucine-binding protein" evidence="6">
    <location>
        <begin position="38"/>
        <end position="373"/>
    </location>
</feature>